<feature type="region of interest" description="Disordered" evidence="5">
    <location>
        <begin position="545"/>
        <end position="568"/>
    </location>
</feature>
<keyword evidence="9" id="KW-1185">Reference proteome</keyword>
<dbReference type="Proteomes" id="UP001234178">
    <property type="component" value="Unassembled WGS sequence"/>
</dbReference>
<dbReference type="EMBL" id="JAOYFB010000002">
    <property type="protein sequence ID" value="KAK4005753.1"/>
    <property type="molecule type" value="Genomic_DNA"/>
</dbReference>
<feature type="transmembrane region" description="Helical" evidence="6">
    <location>
        <begin position="279"/>
        <end position="300"/>
    </location>
</feature>
<keyword evidence="2 6" id="KW-0812">Transmembrane</keyword>
<feature type="transmembrane region" description="Helical" evidence="6">
    <location>
        <begin position="512"/>
        <end position="530"/>
    </location>
</feature>
<evidence type="ECO:0000256" key="3">
    <source>
        <dbReference type="ARBA" id="ARBA00022989"/>
    </source>
</evidence>
<organism evidence="8 9">
    <name type="scientific">Daphnia magna</name>
    <dbReference type="NCBI Taxonomy" id="35525"/>
    <lineage>
        <taxon>Eukaryota</taxon>
        <taxon>Metazoa</taxon>
        <taxon>Ecdysozoa</taxon>
        <taxon>Arthropoda</taxon>
        <taxon>Crustacea</taxon>
        <taxon>Branchiopoda</taxon>
        <taxon>Diplostraca</taxon>
        <taxon>Cladocera</taxon>
        <taxon>Anomopoda</taxon>
        <taxon>Daphniidae</taxon>
        <taxon>Daphnia</taxon>
    </lineage>
</organism>
<feature type="compositionally biased region" description="Basic and acidic residues" evidence="5">
    <location>
        <begin position="545"/>
        <end position="554"/>
    </location>
</feature>
<accession>A0ABQ9YYM6</accession>
<feature type="transmembrane region" description="Helical" evidence="6">
    <location>
        <begin position="157"/>
        <end position="177"/>
    </location>
</feature>
<dbReference type="InterPro" id="IPR050382">
    <property type="entry name" value="MFS_Na/Anion_cotransporter"/>
</dbReference>
<dbReference type="InterPro" id="IPR011701">
    <property type="entry name" value="MFS"/>
</dbReference>
<dbReference type="CDD" id="cd17318">
    <property type="entry name" value="MFS_SLC17"/>
    <property type="match status" value="1"/>
</dbReference>
<dbReference type="SUPFAM" id="SSF103473">
    <property type="entry name" value="MFS general substrate transporter"/>
    <property type="match status" value="1"/>
</dbReference>
<feature type="transmembrane region" description="Helical" evidence="6">
    <location>
        <begin position="82"/>
        <end position="106"/>
    </location>
</feature>
<gene>
    <name evidence="8" type="ORF">OUZ56_010828</name>
</gene>
<feature type="region of interest" description="Disordered" evidence="5">
    <location>
        <begin position="1"/>
        <end position="73"/>
    </location>
</feature>
<feature type="transmembrane region" description="Helical" evidence="6">
    <location>
        <begin position="210"/>
        <end position="234"/>
    </location>
</feature>
<reference evidence="8 9" key="1">
    <citation type="journal article" date="2023" name="Nucleic Acids Res.">
        <title>The hologenome of Daphnia magna reveals possible DNA methylation and microbiome-mediated evolution of the host genome.</title>
        <authorList>
            <person name="Chaturvedi A."/>
            <person name="Li X."/>
            <person name="Dhandapani V."/>
            <person name="Marshall H."/>
            <person name="Kissane S."/>
            <person name="Cuenca-Cambronero M."/>
            <person name="Asole G."/>
            <person name="Calvet F."/>
            <person name="Ruiz-Romero M."/>
            <person name="Marangio P."/>
            <person name="Guigo R."/>
            <person name="Rago D."/>
            <person name="Mirbahai L."/>
            <person name="Eastwood N."/>
            <person name="Colbourne J.K."/>
            <person name="Zhou J."/>
            <person name="Mallon E."/>
            <person name="Orsini L."/>
        </authorList>
    </citation>
    <scope>NUCLEOTIDE SEQUENCE [LARGE SCALE GENOMIC DNA]</scope>
    <source>
        <strain evidence="8">LRV0_1</strain>
    </source>
</reference>
<dbReference type="InterPro" id="IPR036259">
    <property type="entry name" value="MFS_trans_sf"/>
</dbReference>
<feature type="transmembrane region" description="Helical" evidence="6">
    <location>
        <begin position="184"/>
        <end position="204"/>
    </location>
</feature>
<evidence type="ECO:0000256" key="1">
    <source>
        <dbReference type="ARBA" id="ARBA00004141"/>
    </source>
</evidence>
<feature type="region of interest" description="Disordered" evidence="5">
    <location>
        <begin position="117"/>
        <end position="147"/>
    </location>
</feature>
<evidence type="ECO:0000313" key="9">
    <source>
        <dbReference type="Proteomes" id="UP001234178"/>
    </source>
</evidence>
<proteinExistence type="predicted"/>
<evidence type="ECO:0000256" key="6">
    <source>
        <dbReference type="SAM" id="Phobius"/>
    </source>
</evidence>
<dbReference type="InterPro" id="IPR020846">
    <property type="entry name" value="MFS_dom"/>
</dbReference>
<comment type="caution">
    <text evidence="8">The sequence shown here is derived from an EMBL/GenBank/DDBJ whole genome shotgun (WGS) entry which is preliminary data.</text>
</comment>
<comment type="subcellular location">
    <subcellularLocation>
        <location evidence="1">Membrane</location>
        <topology evidence="1">Multi-pass membrane protein</topology>
    </subcellularLocation>
</comment>
<feature type="transmembrane region" description="Helical" evidence="6">
    <location>
        <begin position="341"/>
        <end position="361"/>
    </location>
</feature>
<evidence type="ECO:0000313" key="8">
    <source>
        <dbReference type="EMBL" id="KAK4005753.1"/>
    </source>
</evidence>
<evidence type="ECO:0000256" key="5">
    <source>
        <dbReference type="SAM" id="MobiDB-lite"/>
    </source>
</evidence>
<feature type="compositionally biased region" description="Basic and acidic residues" evidence="5">
    <location>
        <begin position="57"/>
        <end position="73"/>
    </location>
</feature>
<dbReference type="PANTHER" id="PTHR11662">
    <property type="entry name" value="SOLUTE CARRIER FAMILY 17"/>
    <property type="match status" value="1"/>
</dbReference>
<feature type="transmembrane region" description="Helical" evidence="6">
    <location>
        <begin position="442"/>
        <end position="464"/>
    </location>
</feature>
<feature type="domain" description="Major facilitator superfamily (MFS) profile" evidence="7">
    <location>
        <begin position="88"/>
        <end position="535"/>
    </location>
</feature>
<protein>
    <recommendedName>
        <fullName evidence="7">Major facilitator superfamily (MFS) profile domain-containing protein</fullName>
    </recommendedName>
</protein>
<evidence type="ECO:0000256" key="4">
    <source>
        <dbReference type="ARBA" id="ARBA00023136"/>
    </source>
</evidence>
<evidence type="ECO:0000256" key="2">
    <source>
        <dbReference type="ARBA" id="ARBA00022692"/>
    </source>
</evidence>
<feature type="transmembrane region" description="Helical" evidence="6">
    <location>
        <begin position="381"/>
        <end position="397"/>
    </location>
</feature>
<dbReference type="PANTHER" id="PTHR11662:SF399">
    <property type="entry name" value="FI19708P1-RELATED"/>
    <property type="match status" value="1"/>
</dbReference>
<keyword evidence="4 6" id="KW-0472">Membrane</keyword>
<dbReference type="Pfam" id="PF07690">
    <property type="entry name" value="MFS_1"/>
    <property type="match status" value="1"/>
</dbReference>
<evidence type="ECO:0000259" key="7">
    <source>
        <dbReference type="PROSITE" id="PS50850"/>
    </source>
</evidence>
<dbReference type="Gene3D" id="1.20.1250.20">
    <property type="entry name" value="MFS general substrate transporter like domains"/>
    <property type="match status" value="2"/>
</dbReference>
<feature type="compositionally biased region" description="Polar residues" evidence="5">
    <location>
        <begin position="1"/>
        <end position="10"/>
    </location>
</feature>
<feature type="transmembrane region" description="Helical" evidence="6">
    <location>
        <begin position="476"/>
        <end position="500"/>
    </location>
</feature>
<name>A0ABQ9YYM6_9CRUS</name>
<sequence>MDMSDTSSNADGDEKGSQPPLSHTISIIAVDTKQSTDKAINNDQKVGSDSETNISEQHSHGNERGDNEGAERPDGFFGSRHVFALMGFLGLAAVYMMRINLSVAIVDMVRTPNTTTFFGRSSSGGSSGNGSEQCENDESGDSENNGEFDWDGETQGLILGAFFWGYMVTQIPGGILAEKYGGKYVLGIGILLTDFFSMLTPLAARHGGSGAVIAMRVLTGLAEGVTFPSANSMISKWVPTFERTTIGAFVLAGTQFGTVIIMPLSGFLCNLEFDNGWPLAFYVPGVIGILWFIGWVFLVYDSPSVHPRISEKEKRYILASTGVLKPISFSETPWSTIMTSIHLWAILVAHLGHSWGLSMLLTELPTYMKTVLHFDLKANGLLSALPYLAMWLFSIAFSVTADAMRKNQILNTTNTRKLFTTIGLLIPGLGLIGASYTGCDRVATLTLLTLSCGFNGAIYSGFLANHIDIASNYAGTMMGVTNCVASICGFLAPYVVNLIVTESGSIDQWQTVFFLSAGIYALTNLFYVIFGTGVEQPWNKLKDTHPLEQKRNDSIDSLTSSEKSGKSD</sequence>
<feature type="compositionally biased region" description="Polar residues" evidence="5">
    <location>
        <begin position="37"/>
        <end position="56"/>
    </location>
</feature>
<keyword evidence="3 6" id="KW-1133">Transmembrane helix</keyword>
<dbReference type="PROSITE" id="PS50850">
    <property type="entry name" value="MFS"/>
    <property type="match status" value="1"/>
</dbReference>
<feature type="compositionally biased region" description="Acidic residues" evidence="5">
    <location>
        <begin position="134"/>
        <end position="147"/>
    </location>
</feature>
<feature type="transmembrane region" description="Helical" evidence="6">
    <location>
        <begin position="418"/>
        <end position="436"/>
    </location>
</feature>
<feature type="transmembrane region" description="Helical" evidence="6">
    <location>
        <begin position="246"/>
        <end position="267"/>
    </location>
</feature>